<accession>A0ABQ2RRQ4</accession>
<feature type="transmembrane region" description="Helical" evidence="1">
    <location>
        <begin position="277"/>
        <end position="298"/>
    </location>
</feature>
<gene>
    <name evidence="3" type="ORF">GCM10008959_23220</name>
</gene>
<feature type="transmembrane region" description="Helical" evidence="1">
    <location>
        <begin position="189"/>
        <end position="207"/>
    </location>
</feature>
<evidence type="ECO:0000313" key="3">
    <source>
        <dbReference type="EMBL" id="GGR60784.1"/>
    </source>
</evidence>
<dbReference type="InterPro" id="IPR050879">
    <property type="entry name" value="Acyltransferase_3"/>
</dbReference>
<dbReference type="Proteomes" id="UP000634308">
    <property type="component" value="Unassembled WGS sequence"/>
</dbReference>
<dbReference type="EMBL" id="BMQM01000015">
    <property type="protein sequence ID" value="GGR60784.1"/>
    <property type="molecule type" value="Genomic_DNA"/>
</dbReference>
<protein>
    <recommendedName>
        <fullName evidence="2">Acyltransferase 3 domain-containing protein</fullName>
    </recommendedName>
</protein>
<feature type="domain" description="Acyltransferase 3" evidence="2">
    <location>
        <begin position="4"/>
        <end position="314"/>
    </location>
</feature>
<keyword evidence="1" id="KW-1133">Transmembrane helix</keyword>
<keyword evidence="1" id="KW-0812">Transmembrane</keyword>
<feature type="transmembrane region" description="Helical" evidence="1">
    <location>
        <begin position="216"/>
        <end position="234"/>
    </location>
</feature>
<dbReference type="InterPro" id="IPR002656">
    <property type="entry name" value="Acyl_transf_3_dom"/>
</dbReference>
<reference evidence="4" key="1">
    <citation type="journal article" date="2019" name="Int. J. Syst. Evol. Microbiol.">
        <title>The Global Catalogue of Microorganisms (GCM) 10K type strain sequencing project: providing services to taxonomists for standard genome sequencing and annotation.</title>
        <authorList>
            <consortium name="The Broad Institute Genomics Platform"/>
            <consortium name="The Broad Institute Genome Sequencing Center for Infectious Disease"/>
            <person name="Wu L."/>
            <person name="Ma J."/>
        </authorList>
    </citation>
    <scope>NUCLEOTIDE SEQUENCE [LARGE SCALE GENOMIC DNA]</scope>
    <source>
        <strain evidence="4">JCM 31404</strain>
    </source>
</reference>
<evidence type="ECO:0000313" key="4">
    <source>
        <dbReference type="Proteomes" id="UP000634308"/>
    </source>
</evidence>
<dbReference type="Pfam" id="PF01757">
    <property type="entry name" value="Acyl_transf_3"/>
    <property type="match status" value="1"/>
</dbReference>
<feature type="transmembrane region" description="Helical" evidence="1">
    <location>
        <begin position="83"/>
        <end position="102"/>
    </location>
</feature>
<comment type="caution">
    <text evidence="3">The sequence shown here is derived from an EMBL/GenBank/DDBJ whole genome shotgun (WGS) entry which is preliminary data.</text>
</comment>
<proteinExistence type="predicted"/>
<name>A0ABQ2RRQ4_9DEIO</name>
<feature type="transmembrane region" description="Helical" evidence="1">
    <location>
        <begin position="148"/>
        <end position="169"/>
    </location>
</feature>
<evidence type="ECO:0000259" key="2">
    <source>
        <dbReference type="Pfam" id="PF01757"/>
    </source>
</evidence>
<dbReference type="RefSeq" id="WP_189065158.1">
    <property type="nucleotide sequence ID" value="NZ_BMQM01000015.1"/>
</dbReference>
<keyword evidence="1" id="KW-0472">Membrane</keyword>
<sequence>MRIPAFDGLRGVLALAVVISHVSALTYVPWVAPARPDLFGYLTWHLGAPAVDVFFVLSGYVVALSCARYPGVWAFYAARVRRLYPLALLGALLGLLVARPVAALIPEHVAPGGLLPFLREGLHGIDVMGALTLGLGGWYDANRLNPPLWTMAVETYASVLMPLMVVSARRLGWRALIPWLLGSALLTPLFWPVLLMPAFLLGALLALRPVTLPRPALIPVLVVGTVTLLIRHLLGSDDALLRWPAALGAGLVLLAVRDLNPAGLLSGPAQWLGERSFALYVTHFPVMVVFVWLLGPALGVRASALLAVPACLLVAHAVHAVNVPFFRRAARRVSPGVS</sequence>
<keyword evidence="4" id="KW-1185">Reference proteome</keyword>
<organism evidence="3 4">
    <name type="scientific">Deinococcus seoulensis</name>
    <dbReference type="NCBI Taxonomy" id="1837379"/>
    <lineage>
        <taxon>Bacteria</taxon>
        <taxon>Thermotogati</taxon>
        <taxon>Deinococcota</taxon>
        <taxon>Deinococci</taxon>
        <taxon>Deinococcales</taxon>
        <taxon>Deinococcaceae</taxon>
        <taxon>Deinococcus</taxon>
    </lineage>
</organism>
<evidence type="ECO:0000256" key="1">
    <source>
        <dbReference type="SAM" id="Phobius"/>
    </source>
</evidence>
<feature type="transmembrane region" description="Helical" evidence="1">
    <location>
        <begin position="12"/>
        <end position="32"/>
    </location>
</feature>
<dbReference type="PANTHER" id="PTHR23028">
    <property type="entry name" value="ACETYLTRANSFERASE"/>
    <property type="match status" value="1"/>
</dbReference>
<feature type="transmembrane region" description="Helical" evidence="1">
    <location>
        <begin position="304"/>
        <end position="326"/>
    </location>
</feature>